<dbReference type="RefSeq" id="WP_197114943.1">
    <property type="nucleotide sequence ID" value="NZ_JACBXQ010000002.1"/>
</dbReference>
<sequence>MSTILYYSDKCPNTSDFVTKLKNRGIEYQEVNITDSMKGLKEFLKWRDARPEFEDVKKQGLVGVPVLYQNDQFYFELD</sequence>
<dbReference type="Proteomes" id="UP000721415">
    <property type="component" value="Unassembled WGS sequence"/>
</dbReference>
<organism evidence="2 3">
    <name type="scientific">Facklamia lactis</name>
    <dbReference type="NCBI Taxonomy" id="2749967"/>
    <lineage>
        <taxon>Bacteria</taxon>
        <taxon>Bacillati</taxon>
        <taxon>Bacillota</taxon>
        <taxon>Bacilli</taxon>
        <taxon>Lactobacillales</taxon>
        <taxon>Aerococcaceae</taxon>
        <taxon>Facklamia</taxon>
    </lineage>
</organism>
<dbReference type="InterPro" id="IPR002109">
    <property type="entry name" value="Glutaredoxin"/>
</dbReference>
<evidence type="ECO:0000313" key="2">
    <source>
        <dbReference type="EMBL" id="MBG9986020.1"/>
    </source>
</evidence>
<name>A0ABS0LPF1_9LACT</name>
<dbReference type="EMBL" id="JACBXQ010000002">
    <property type="protein sequence ID" value="MBG9986020.1"/>
    <property type="molecule type" value="Genomic_DNA"/>
</dbReference>
<reference evidence="2 3" key="1">
    <citation type="submission" date="2020-07" db="EMBL/GenBank/DDBJ databases">
        <title>Facklamia lactis sp. nov., isolated from raw milk.</title>
        <authorList>
            <person name="Doll E.V."/>
            <person name="Huptas C."/>
            <person name="Staib L."/>
            <person name="Wenning M."/>
            <person name="Scherer S."/>
        </authorList>
    </citation>
    <scope>NUCLEOTIDE SEQUENCE [LARGE SCALE GENOMIC DNA]</scope>
    <source>
        <strain evidence="2 3">DSM 111018</strain>
    </source>
</reference>
<dbReference type="Pfam" id="PF00462">
    <property type="entry name" value="Glutaredoxin"/>
    <property type="match status" value="1"/>
</dbReference>
<evidence type="ECO:0000259" key="1">
    <source>
        <dbReference type="Pfam" id="PF00462"/>
    </source>
</evidence>
<dbReference type="InterPro" id="IPR036249">
    <property type="entry name" value="Thioredoxin-like_sf"/>
</dbReference>
<feature type="domain" description="Glutaredoxin" evidence="1">
    <location>
        <begin position="5"/>
        <end position="73"/>
    </location>
</feature>
<proteinExistence type="predicted"/>
<evidence type="ECO:0000313" key="3">
    <source>
        <dbReference type="Proteomes" id="UP000721415"/>
    </source>
</evidence>
<keyword evidence="3" id="KW-1185">Reference proteome</keyword>
<accession>A0ABS0LPF1</accession>
<dbReference type="SUPFAM" id="SSF52833">
    <property type="entry name" value="Thioredoxin-like"/>
    <property type="match status" value="1"/>
</dbReference>
<dbReference type="Gene3D" id="3.40.30.10">
    <property type="entry name" value="Glutaredoxin"/>
    <property type="match status" value="1"/>
</dbReference>
<gene>
    <name evidence="2" type="ORF">HZY91_03820</name>
</gene>
<protein>
    <recommendedName>
        <fullName evidence="1">Glutaredoxin domain-containing protein</fullName>
    </recommendedName>
</protein>
<comment type="caution">
    <text evidence="2">The sequence shown here is derived from an EMBL/GenBank/DDBJ whole genome shotgun (WGS) entry which is preliminary data.</text>
</comment>